<sequence length="77" mass="8636">MVGTAPFCTLDFRADKGKAARVEVKLRRLHVVVGNGILELRQVEFLADGLLRTAVHRCKVRFHRVAHKPGVFRVADS</sequence>
<gene>
    <name evidence="1" type="ORF">JQM67_10010</name>
</gene>
<comment type="caution">
    <text evidence="1">The sequence shown here is derived from an EMBL/GenBank/DDBJ whole genome shotgun (WGS) entry which is preliminary data.</text>
</comment>
<accession>A0ABS9CRN2</accession>
<dbReference type="RefSeq" id="WP_235323974.1">
    <property type="nucleotide sequence ID" value="NZ_JAFBIT010000003.1"/>
</dbReference>
<evidence type="ECO:0000313" key="1">
    <source>
        <dbReference type="EMBL" id="MCF2652935.1"/>
    </source>
</evidence>
<dbReference type="Proteomes" id="UP001299220">
    <property type="component" value="Unassembled WGS sequence"/>
</dbReference>
<name>A0ABS9CRN2_9FIRM</name>
<reference evidence="1 2" key="1">
    <citation type="submission" date="2020-12" db="EMBL/GenBank/DDBJ databases">
        <title>Whole genome sequences of gut porcine anaerobes.</title>
        <authorList>
            <person name="Kubasova T."/>
            <person name="Jahodarova E."/>
            <person name="Rychlik I."/>
        </authorList>
    </citation>
    <scope>NUCLEOTIDE SEQUENCE [LARGE SCALE GENOMIC DNA]</scope>
    <source>
        <strain evidence="1 2">An867</strain>
    </source>
</reference>
<dbReference type="EMBL" id="JAFBIT010000003">
    <property type="protein sequence ID" value="MCF2652935.1"/>
    <property type="molecule type" value="Genomic_DNA"/>
</dbReference>
<organism evidence="1 2">
    <name type="scientific">Anaeromassilibacillus senegalensis</name>
    <dbReference type="NCBI Taxonomy" id="1673717"/>
    <lineage>
        <taxon>Bacteria</taxon>
        <taxon>Bacillati</taxon>
        <taxon>Bacillota</taxon>
        <taxon>Clostridia</taxon>
        <taxon>Eubacteriales</taxon>
        <taxon>Acutalibacteraceae</taxon>
        <taxon>Anaeromassilibacillus</taxon>
    </lineage>
</organism>
<proteinExistence type="predicted"/>
<protein>
    <submittedName>
        <fullName evidence="1">Uncharacterized protein</fullName>
    </submittedName>
</protein>
<keyword evidence="2" id="KW-1185">Reference proteome</keyword>
<evidence type="ECO:0000313" key="2">
    <source>
        <dbReference type="Proteomes" id="UP001299220"/>
    </source>
</evidence>